<dbReference type="GO" id="GO:0016757">
    <property type="term" value="F:glycosyltransferase activity"/>
    <property type="evidence" value="ECO:0007669"/>
    <property type="project" value="UniProtKB-KW"/>
</dbReference>
<keyword evidence="7 9" id="KW-0472">Membrane</keyword>
<feature type="transmembrane region" description="Helical" evidence="9">
    <location>
        <begin position="161"/>
        <end position="185"/>
    </location>
</feature>
<dbReference type="PANTHER" id="PTHR33908">
    <property type="entry name" value="MANNOSYLTRANSFERASE YKCB-RELATED"/>
    <property type="match status" value="1"/>
</dbReference>
<dbReference type="EC" id="2.4.-.-" evidence="11"/>
<evidence type="ECO:0000256" key="6">
    <source>
        <dbReference type="ARBA" id="ARBA00022989"/>
    </source>
</evidence>
<dbReference type="PANTHER" id="PTHR33908:SF11">
    <property type="entry name" value="MEMBRANE PROTEIN"/>
    <property type="match status" value="1"/>
</dbReference>
<reference evidence="11 12" key="1">
    <citation type="submission" date="2024-06" db="EMBL/GenBank/DDBJ databases">
        <authorList>
            <person name="Tuo L."/>
        </authorList>
    </citation>
    <scope>NUCLEOTIDE SEQUENCE [LARGE SCALE GENOMIC DNA]</scope>
    <source>
        <strain evidence="11 12">ZMM04-5</strain>
    </source>
</reference>
<keyword evidence="12" id="KW-1185">Reference proteome</keyword>
<evidence type="ECO:0000256" key="4">
    <source>
        <dbReference type="ARBA" id="ARBA00022679"/>
    </source>
</evidence>
<evidence type="ECO:0000256" key="7">
    <source>
        <dbReference type="ARBA" id="ARBA00023136"/>
    </source>
</evidence>
<feature type="region of interest" description="Disordered" evidence="8">
    <location>
        <begin position="511"/>
        <end position="532"/>
    </location>
</feature>
<dbReference type="InterPro" id="IPR050297">
    <property type="entry name" value="LipidA_mod_glycosyltrf_83"/>
</dbReference>
<proteinExistence type="predicted"/>
<dbReference type="Pfam" id="PF13231">
    <property type="entry name" value="PMT_2"/>
    <property type="match status" value="1"/>
</dbReference>
<keyword evidence="6 9" id="KW-1133">Transmembrane helix</keyword>
<feature type="transmembrane region" description="Helical" evidence="9">
    <location>
        <begin position="306"/>
        <end position="325"/>
    </location>
</feature>
<evidence type="ECO:0000313" key="12">
    <source>
        <dbReference type="Proteomes" id="UP001556196"/>
    </source>
</evidence>
<dbReference type="RefSeq" id="WP_367725916.1">
    <property type="nucleotide sequence ID" value="NZ_JBFOCI010000010.1"/>
</dbReference>
<feature type="transmembrane region" description="Helical" evidence="9">
    <location>
        <begin position="253"/>
        <end position="273"/>
    </location>
</feature>
<gene>
    <name evidence="11" type="ORF">ABUE31_22020</name>
</gene>
<name>A0ABV3R651_9HYPH</name>
<accession>A0ABV3R651</accession>
<feature type="transmembrane region" description="Helical" evidence="9">
    <location>
        <begin position="7"/>
        <end position="27"/>
    </location>
</feature>
<evidence type="ECO:0000256" key="9">
    <source>
        <dbReference type="SAM" id="Phobius"/>
    </source>
</evidence>
<feature type="transmembrane region" description="Helical" evidence="9">
    <location>
        <begin position="197"/>
        <end position="219"/>
    </location>
</feature>
<keyword evidence="5 9" id="KW-0812">Transmembrane</keyword>
<feature type="transmembrane region" description="Helical" evidence="9">
    <location>
        <begin position="280"/>
        <end position="300"/>
    </location>
</feature>
<evidence type="ECO:0000259" key="10">
    <source>
        <dbReference type="Pfam" id="PF13231"/>
    </source>
</evidence>
<protein>
    <submittedName>
        <fullName evidence="11">ArnT family glycosyltransferase</fullName>
        <ecNumber evidence="11">2.4.-.-</ecNumber>
    </submittedName>
</protein>
<evidence type="ECO:0000256" key="8">
    <source>
        <dbReference type="SAM" id="MobiDB-lite"/>
    </source>
</evidence>
<sequence>MSFVRPTVAALAIIGLTSLLGPWWSVYEFNPDEGLNLQKAVLVAEGYRLHADIWSDQPPILTYLLAATHLVFPFSVPAARATVLLFGALLAGCLFRVTARFDGTMAGWNAVVLLACSSLFLKLSVSVMVGLPAVALAMLAIDVATRPGSARDHRNAAAAGGVFALAALTKLFVVLILPAALAGTWMAARGDRSRRAGVLACLWFLGAAAITVPVVFVLVRGFSLEQLVGTHAIARQTEDFETIGGFVVLFETLWRGAAVALCTATAFGLAAFWKRPASHLLVPILWLVAAITLLGTHRPFWDHQVLLLVPPLCWLGGVGLKSLFVKGERLGIVDRIAKHPHRMVRLGGGALVLSFLAAMAALALKDMRHVQQLLNARPTIAQEMASTSLAVLGSASQVVVTDKPMDAFRQRKSVPPNLAVWSEKRIAVGGITEDEILHEVRTHPDSPVMLRRRGYSPDLLNRIGALTPRLSTATEGYSKPSIPLFAATAPETPLESRLLAHLPMVVAGSLGGLDGQQPGERLARPDPPVTFA</sequence>
<comment type="caution">
    <text evidence="11">The sequence shown here is derived from an EMBL/GenBank/DDBJ whole genome shotgun (WGS) entry which is preliminary data.</text>
</comment>
<evidence type="ECO:0000256" key="3">
    <source>
        <dbReference type="ARBA" id="ARBA00022676"/>
    </source>
</evidence>
<feature type="transmembrane region" description="Helical" evidence="9">
    <location>
        <begin position="78"/>
        <end position="99"/>
    </location>
</feature>
<evidence type="ECO:0000256" key="2">
    <source>
        <dbReference type="ARBA" id="ARBA00022475"/>
    </source>
</evidence>
<feature type="domain" description="Glycosyltransferase RgtA/B/C/D-like" evidence="10">
    <location>
        <begin position="56"/>
        <end position="215"/>
    </location>
</feature>
<dbReference type="Proteomes" id="UP001556196">
    <property type="component" value="Unassembled WGS sequence"/>
</dbReference>
<evidence type="ECO:0000313" key="11">
    <source>
        <dbReference type="EMBL" id="MEW9808676.1"/>
    </source>
</evidence>
<keyword evidence="2" id="KW-1003">Cell membrane</keyword>
<dbReference type="InterPro" id="IPR038731">
    <property type="entry name" value="RgtA/B/C-like"/>
</dbReference>
<organism evidence="11 12">
    <name type="scientific">Mesorhizobium marinum</name>
    <dbReference type="NCBI Taxonomy" id="3228790"/>
    <lineage>
        <taxon>Bacteria</taxon>
        <taxon>Pseudomonadati</taxon>
        <taxon>Pseudomonadota</taxon>
        <taxon>Alphaproteobacteria</taxon>
        <taxon>Hyphomicrobiales</taxon>
        <taxon>Phyllobacteriaceae</taxon>
        <taxon>Mesorhizobium</taxon>
    </lineage>
</organism>
<evidence type="ECO:0000256" key="1">
    <source>
        <dbReference type="ARBA" id="ARBA00004651"/>
    </source>
</evidence>
<keyword evidence="4 11" id="KW-0808">Transferase</keyword>
<keyword evidence="3 11" id="KW-0328">Glycosyltransferase</keyword>
<evidence type="ECO:0000256" key="5">
    <source>
        <dbReference type="ARBA" id="ARBA00022692"/>
    </source>
</evidence>
<feature type="transmembrane region" description="Helical" evidence="9">
    <location>
        <begin position="111"/>
        <end position="141"/>
    </location>
</feature>
<feature type="transmembrane region" description="Helical" evidence="9">
    <location>
        <begin position="346"/>
        <end position="364"/>
    </location>
</feature>
<comment type="subcellular location">
    <subcellularLocation>
        <location evidence="1">Cell membrane</location>
        <topology evidence="1">Multi-pass membrane protein</topology>
    </subcellularLocation>
</comment>
<dbReference type="EMBL" id="JBFOCI010000010">
    <property type="protein sequence ID" value="MEW9808676.1"/>
    <property type="molecule type" value="Genomic_DNA"/>
</dbReference>